<dbReference type="Proteomes" id="UP000256977">
    <property type="component" value="Unassembled WGS sequence"/>
</dbReference>
<gene>
    <name evidence="8" type="ORF">DFP98_10798</name>
</gene>
<dbReference type="InterPro" id="IPR003481">
    <property type="entry name" value="FliD_N"/>
</dbReference>
<keyword evidence="8" id="KW-0969">Cilium</keyword>
<evidence type="ECO:0000313" key="9">
    <source>
        <dbReference type="Proteomes" id="UP000256977"/>
    </source>
</evidence>
<dbReference type="EMBL" id="QRDZ01000007">
    <property type="protein sequence ID" value="RED83990.1"/>
    <property type="molecule type" value="Genomic_DNA"/>
</dbReference>
<dbReference type="InterPro" id="IPR010809">
    <property type="entry name" value="FliD_C"/>
</dbReference>
<dbReference type="GO" id="GO:0005576">
    <property type="term" value="C:extracellular region"/>
    <property type="evidence" value="ECO:0007669"/>
    <property type="project" value="UniProtKB-SubCell"/>
</dbReference>
<evidence type="ECO:0000256" key="4">
    <source>
        <dbReference type="ARBA" id="ARBA00023143"/>
    </source>
</evidence>
<comment type="caution">
    <text evidence="8">The sequence shown here is derived from an EMBL/GenBank/DDBJ whole genome shotgun (WGS) entry which is preliminary data.</text>
</comment>
<protein>
    <recommendedName>
        <fullName evidence="5">Flagellar hook-associated protein 2</fullName>
        <shortName evidence="5">HAP2</shortName>
    </recommendedName>
    <alternativeName>
        <fullName evidence="5">Flagellar cap protein</fullName>
    </alternativeName>
</protein>
<keyword evidence="8" id="KW-0966">Cell projection</keyword>
<dbReference type="GO" id="GO:0007155">
    <property type="term" value="P:cell adhesion"/>
    <property type="evidence" value="ECO:0007669"/>
    <property type="project" value="InterPro"/>
</dbReference>
<dbReference type="Pfam" id="PF02465">
    <property type="entry name" value="FliD_N"/>
    <property type="match status" value="1"/>
</dbReference>
<dbReference type="InterPro" id="IPR040026">
    <property type="entry name" value="FliD"/>
</dbReference>
<dbReference type="GO" id="GO:0071973">
    <property type="term" value="P:bacterial-type flagellum-dependent cell motility"/>
    <property type="evidence" value="ECO:0007669"/>
    <property type="project" value="TreeGrafter"/>
</dbReference>
<evidence type="ECO:0000313" key="8">
    <source>
        <dbReference type="EMBL" id="RED83990.1"/>
    </source>
</evidence>
<comment type="subunit">
    <text evidence="2 5">Homopentamer.</text>
</comment>
<evidence type="ECO:0000256" key="2">
    <source>
        <dbReference type="ARBA" id="ARBA00011255"/>
    </source>
</evidence>
<dbReference type="AlphaFoldDB" id="A0A3D9KCX5"/>
<sequence length="508" mass="55589">MVTRITGFTSGLDIDSLVKDLMKAKRAPLDKLTQQKTTLEWQREQYRDLNIKMIDLRNNKLFNYGLEGSLNAKQVSVSGNSSAVSAKASSSAVTGAMTIEVTELGVNASVASKTGVGQVDKTKTLAELKAAGVLDYTLDSGKVNITINNKTIQLDETKDTLNSMVAKINANKEMNVTAYIDAASGKLSLTSKTMEATTITWDSSTGSLLKKFLPSTLPADVDTKSGSTAKVVINGIAVERNSNTFTEDGVEITLNAKSNGAVSNLSIKSNTDSIVDSLKSFIKDYNDLLESVNNKLNEERYRSYAPLTSAQKEEMKDDEIKLWEEKARSGLLRRDPTLSTVVDNLRLSMMTSVTIDGKSVNLASFGIETGDWQQRGKLVIKDEAKLRAAIEADPNAFEKLFIQQTKETDPAKKTSATNPDSGLFNRLSNVLMTGIESLSSKAGTSKVSTSKDAAFLESSLISEQLRTLSTRISDFNVRMDRWETSYYKQFTAMEKAMNRYQAQSGLFS</sequence>
<evidence type="ECO:0000256" key="3">
    <source>
        <dbReference type="ARBA" id="ARBA00023054"/>
    </source>
</evidence>
<comment type="subcellular location">
    <subcellularLocation>
        <location evidence="5">Secreted</location>
    </subcellularLocation>
    <subcellularLocation>
        <location evidence="5">Bacterial flagellum</location>
    </subcellularLocation>
</comment>
<dbReference type="PANTHER" id="PTHR30288:SF0">
    <property type="entry name" value="FLAGELLAR HOOK-ASSOCIATED PROTEIN 2"/>
    <property type="match status" value="1"/>
</dbReference>
<feature type="coiled-coil region" evidence="5">
    <location>
        <begin position="29"/>
        <end position="59"/>
    </location>
</feature>
<evidence type="ECO:0000259" key="7">
    <source>
        <dbReference type="Pfam" id="PF07195"/>
    </source>
</evidence>
<name>A0A3D9KCX5_9BACL</name>
<feature type="domain" description="Flagellar hook-associated protein 2 C-terminal" evidence="7">
    <location>
        <begin position="227"/>
        <end position="502"/>
    </location>
</feature>
<keyword evidence="9" id="KW-1185">Reference proteome</keyword>
<dbReference type="GO" id="GO:0009424">
    <property type="term" value="C:bacterial-type flagellum hook"/>
    <property type="evidence" value="ECO:0007669"/>
    <property type="project" value="UniProtKB-UniRule"/>
</dbReference>
<reference evidence="8 9" key="1">
    <citation type="submission" date="2018-07" db="EMBL/GenBank/DDBJ databases">
        <title>Genomic Encyclopedia of Type Strains, Phase III (KMG-III): the genomes of soil and plant-associated and newly described type strains.</title>
        <authorList>
            <person name="Whitman W."/>
        </authorList>
    </citation>
    <scope>NUCLEOTIDE SEQUENCE [LARGE SCALE GENOMIC DNA]</scope>
    <source>
        <strain evidence="8 9">CECT 7287</strain>
    </source>
</reference>
<dbReference type="RefSeq" id="WP_116060624.1">
    <property type="nucleotide sequence ID" value="NZ_QRDZ01000007.1"/>
</dbReference>
<organism evidence="8 9">
    <name type="scientific">Cohnella phaseoli</name>
    <dbReference type="NCBI Taxonomy" id="456490"/>
    <lineage>
        <taxon>Bacteria</taxon>
        <taxon>Bacillati</taxon>
        <taxon>Bacillota</taxon>
        <taxon>Bacilli</taxon>
        <taxon>Bacillales</taxon>
        <taxon>Paenibacillaceae</taxon>
        <taxon>Cohnella</taxon>
    </lineage>
</organism>
<comment type="function">
    <text evidence="5">Required for morphogenesis and for the elongation of the flagellar filament by facilitating polymerization of the flagellin monomers at the tip of growing filament. Forms a capping structure, which prevents flagellin subunits (transported through the central channel of the flagellum) from leaking out without polymerization at the distal end.</text>
</comment>
<keyword evidence="3 5" id="KW-0175">Coiled coil</keyword>
<evidence type="ECO:0000256" key="5">
    <source>
        <dbReference type="RuleBase" id="RU362066"/>
    </source>
</evidence>
<evidence type="ECO:0000259" key="6">
    <source>
        <dbReference type="Pfam" id="PF02465"/>
    </source>
</evidence>
<dbReference type="OrthoDB" id="9776025at2"/>
<evidence type="ECO:0000256" key="1">
    <source>
        <dbReference type="ARBA" id="ARBA00009764"/>
    </source>
</evidence>
<feature type="domain" description="Flagellar hook-associated protein 2 N-terminal" evidence="6">
    <location>
        <begin position="10"/>
        <end position="104"/>
    </location>
</feature>
<comment type="similarity">
    <text evidence="1 5">Belongs to the FliD family.</text>
</comment>
<dbReference type="PANTHER" id="PTHR30288">
    <property type="entry name" value="FLAGELLAR CAP/ASSEMBLY PROTEIN FLID"/>
    <property type="match status" value="1"/>
</dbReference>
<keyword evidence="8" id="KW-0282">Flagellum</keyword>
<keyword evidence="5" id="KW-0964">Secreted</keyword>
<dbReference type="Pfam" id="PF07195">
    <property type="entry name" value="FliD_C"/>
    <property type="match status" value="1"/>
</dbReference>
<keyword evidence="4 5" id="KW-0975">Bacterial flagellum</keyword>
<accession>A0A3D9KCX5</accession>
<dbReference type="GO" id="GO:0009421">
    <property type="term" value="C:bacterial-type flagellum filament cap"/>
    <property type="evidence" value="ECO:0007669"/>
    <property type="project" value="InterPro"/>
</dbReference>
<proteinExistence type="inferred from homology"/>